<sequence length="179" mass="21005">MIKSSPKSHTSTFEELAVIFDSWLNDWRPIDNSLKIEEYFGKGYGVKRSLQKLHKFEKVKLKNDFKGIYLFLKNGKPFYTGISKHVIERINQHVKGTNHFSSSLSYRIGADEYLNRNGESHTGGREGLDFEKYAEPAKSELIKCEVSLFRVEKDLDLYLFEVYIAMKLKTLYYNEFRTH</sequence>
<evidence type="ECO:0000313" key="2">
    <source>
        <dbReference type="EMBL" id="UXX78611.1"/>
    </source>
</evidence>
<evidence type="ECO:0000259" key="1">
    <source>
        <dbReference type="Pfam" id="PF01541"/>
    </source>
</evidence>
<dbReference type="EMBL" id="CP106735">
    <property type="protein sequence ID" value="UXX78611.1"/>
    <property type="molecule type" value="Genomic_DNA"/>
</dbReference>
<evidence type="ECO:0000313" key="3">
    <source>
        <dbReference type="Proteomes" id="UP001062165"/>
    </source>
</evidence>
<name>A0ABY6CXG1_9BACT</name>
<dbReference type="RefSeq" id="WP_263050356.1">
    <property type="nucleotide sequence ID" value="NZ_CP106735.1"/>
</dbReference>
<reference evidence="2" key="1">
    <citation type="submission" date="2022-10" db="EMBL/GenBank/DDBJ databases">
        <title>Comparative genomics and taxonomic characterization of three novel marine species of genus Reichenbachiella exhibiting antioxidant and polysaccharide degradation activities.</title>
        <authorList>
            <person name="Muhammad N."/>
            <person name="Lee Y.-J."/>
            <person name="Ko J."/>
            <person name="Kim S.-G."/>
        </authorList>
    </citation>
    <scope>NUCLEOTIDE SEQUENCE</scope>
    <source>
        <strain evidence="2">Wsw4-B4</strain>
    </source>
</reference>
<accession>A0ABY6CXG1</accession>
<protein>
    <recommendedName>
        <fullName evidence="1">GIY-YIG domain-containing protein</fullName>
    </recommendedName>
</protein>
<dbReference type="InterPro" id="IPR000305">
    <property type="entry name" value="GIY-YIG_endonuc"/>
</dbReference>
<keyword evidence="3" id="KW-1185">Reference proteome</keyword>
<dbReference type="Proteomes" id="UP001062165">
    <property type="component" value="Chromosome"/>
</dbReference>
<proteinExistence type="predicted"/>
<gene>
    <name evidence="2" type="ORF">N7E81_14715</name>
</gene>
<feature type="domain" description="GIY-YIG" evidence="1">
    <location>
        <begin position="66"/>
        <end position="104"/>
    </location>
</feature>
<dbReference type="Pfam" id="PF01541">
    <property type="entry name" value="GIY-YIG"/>
    <property type="match status" value="1"/>
</dbReference>
<organism evidence="2 3">
    <name type="scientific">Reichenbachiella carrageenanivorans</name>
    <dbReference type="NCBI Taxonomy" id="2979869"/>
    <lineage>
        <taxon>Bacteria</taxon>
        <taxon>Pseudomonadati</taxon>
        <taxon>Bacteroidota</taxon>
        <taxon>Cytophagia</taxon>
        <taxon>Cytophagales</taxon>
        <taxon>Reichenbachiellaceae</taxon>
        <taxon>Reichenbachiella</taxon>
    </lineage>
</organism>